<evidence type="ECO:0000313" key="3">
    <source>
        <dbReference type="Proteomes" id="UP001295740"/>
    </source>
</evidence>
<reference evidence="2" key="1">
    <citation type="submission" date="2023-10" db="EMBL/GenBank/DDBJ databases">
        <authorList>
            <person name="Hackl T."/>
        </authorList>
    </citation>
    <scope>NUCLEOTIDE SEQUENCE</scope>
</reference>
<accession>A0AAI8YDF3</accession>
<protein>
    <submittedName>
        <fullName evidence="2">Uu.00g035380.m01.CDS01</fullName>
    </submittedName>
</protein>
<feature type="compositionally biased region" description="Low complexity" evidence="1">
    <location>
        <begin position="279"/>
        <end position="293"/>
    </location>
</feature>
<name>A0AAI8YDF3_9PEZI</name>
<evidence type="ECO:0000256" key="1">
    <source>
        <dbReference type="SAM" id="MobiDB-lite"/>
    </source>
</evidence>
<feature type="region of interest" description="Disordered" evidence="1">
    <location>
        <begin position="269"/>
        <end position="293"/>
    </location>
</feature>
<dbReference type="Proteomes" id="UP001295740">
    <property type="component" value="Unassembled WGS sequence"/>
</dbReference>
<feature type="compositionally biased region" description="Low complexity" evidence="1">
    <location>
        <begin position="36"/>
        <end position="49"/>
    </location>
</feature>
<dbReference type="EMBL" id="CAUWAG010000003">
    <property type="protein sequence ID" value="CAJ2500685.1"/>
    <property type="molecule type" value="Genomic_DNA"/>
</dbReference>
<evidence type="ECO:0000313" key="2">
    <source>
        <dbReference type="EMBL" id="CAJ2500685.1"/>
    </source>
</evidence>
<gene>
    <name evidence="2" type="ORF">KHLLAP_LOCUS1153</name>
</gene>
<proteinExistence type="predicted"/>
<comment type="caution">
    <text evidence="2">The sequence shown here is derived from an EMBL/GenBank/DDBJ whole genome shotgun (WGS) entry which is preliminary data.</text>
</comment>
<feature type="region of interest" description="Disordered" evidence="1">
    <location>
        <begin position="29"/>
        <end position="49"/>
    </location>
</feature>
<feature type="region of interest" description="Disordered" evidence="1">
    <location>
        <begin position="154"/>
        <end position="181"/>
    </location>
</feature>
<dbReference type="AlphaFoldDB" id="A0AAI8YDF3"/>
<keyword evidence="3" id="KW-1185">Reference proteome</keyword>
<organism evidence="2 3">
    <name type="scientific">Anthostomella pinea</name>
    <dbReference type="NCBI Taxonomy" id="933095"/>
    <lineage>
        <taxon>Eukaryota</taxon>
        <taxon>Fungi</taxon>
        <taxon>Dikarya</taxon>
        <taxon>Ascomycota</taxon>
        <taxon>Pezizomycotina</taxon>
        <taxon>Sordariomycetes</taxon>
        <taxon>Xylariomycetidae</taxon>
        <taxon>Xylariales</taxon>
        <taxon>Xylariaceae</taxon>
        <taxon>Anthostomella</taxon>
    </lineage>
</organism>
<sequence length="409" mass="45097">MLSDVNISRRPSLEPIWTTYHNLDGMPKTAFRPNQSPMLSPSPMSPKTLPSPMYPSSYDGSMRRQQDRALVNSLDQTNRLPSLSSPITLATIEEQSPLVSRLEKISILPPIDFSMKHGLPTPASPELSPPRELPRTPEVARPAPIRGLLELSAHGSNHPAAGHYVPISPVSPPTPRKDSTVQPRDQLQKWGHVNYGNAKTADAFVIARSLRRHSNTMTEASHFTSSQSTFQSPKLRAPNRLTVRAIIRPRAVERQAFLIQRNFDIDQLRATVPDPPTPQSARSTSSSEAYPSPSALAIRSSPLLGSLMRRPSSARSASVLSSRDLRSAHDHESLIRDAKAVPIHLNYMRACLPVLAVLLVSGHVREGDVIYLPMAHAEAWPQTLRYVYTGQGELTQAMSENILYLGGKV</sequence>